<comment type="similarity">
    <text evidence="2">Belongs to the RNase E/G family.</text>
</comment>
<dbReference type="SUPFAM" id="SSF50249">
    <property type="entry name" value="Nucleic acid-binding proteins"/>
    <property type="match status" value="1"/>
</dbReference>
<accession>A0AAV3QZY3</accession>
<dbReference type="PANTHER" id="PTHR30001">
    <property type="entry name" value="RIBONUCLEASE"/>
    <property type="match status" value="1"/>
</dbReference>
<keyword evidence="8" id="KW-0694">RNA-binding</keyword>
<keyword evidence="4" id="KW-0479">Metal-binding</keyword>
<dbReference type="GO" id="GO:0003723">
    <property type="term" value="F:RNA binding"/>
    <property type="evidence" value="ECO:0007669"/>
    <property type="project" value="UniProtKB-KW"/>
</dbReference>
<dbReference type="GO" id="GO:0046872">
    <property type="term" value="F:metal ion binding"/>
    <property type="evidence" value="ECO:0007669"/>
    <property type="project" value="UniProtKB-KW"/>
</dbReference>
<keyword evidence="5" id="KW-0255">Endonuclease</keyword>
<name>A0AAV3QZY3_LITER</name>
<evidence type="ECO:0000256" key="3">
    <source>
        <dbReference type="ARBA" id="ARBA00022722"/>
    </source>
</evidence>
<dbReference type="InterPro" id="IPR019307">
    <property type="entry name" value="RNA-bd_AU-1/RNase_E/G"/>
</dbReference>
<organism evidence="11 12">
    <name type="scientific">Lithospermum erythrorhizon</name>
    <name type="common">Purple gromwell</name>
    <name type="synonym">Lithospermum officinale var. erythrorhizon</name>
    <dbReference type="NCBI Taxonomy" id="34254"/>
    <lineage>
        <taxon>Eukaryota</taxon>
        <taxon>Viridiplantae</taxon>
        <taxon>Streptophyta</taxon>
        <taxon>Embryophyta</taxon>
        <taxon>Tracheophyta</taxon>
        <taxon>Spermatophyta</taxon>
        <taxon>Magnoliopsida</taxon>
        <taxon>eudicotyledons</taxon>
        <taxon>Gunneridae</taxon>
        <taxon>Pentapetalae</taxon>
        <taxon>asterids</taxon>
        <taxon>lamiids</taxon>
        <taxon>Boraginales</taxon>
        <taxon>Boraginaceae</taxon>
        <taxon>Boraginoideae</taxon>
        <taxon>Lithospermeae</taxon>
        <taxon>Lithospermum</taxon>
    </lineage>
</organism>
<gene>
    <name evidence="11" type="ORF">LIER_23398</name>
</gene>
<keyword evidence="6" id="KW-0378">Hydrolase</keyword>
<comment type="caution">
    <text evidence="11">The sequence shown here is derived from an EMBL/GenBank/DDBJ whole genome shotgun (WGS) entry which is preliminary data.</text>
</comment>
<dbReference type="EMBL" id="BAABME010006577">
    <property type="protein sequence ID" value="GAA0168751.1"/>
    <property type="molecule type" value="Genomic_DNA"/>
</dbReference>
<evidence type="ECO:0000313" key="11">
    <source>
        <dbReference type="EMBL" id="GAA0168751.1"/>
    </source>
</evidence>
<comment type="function">
    <text evidence="9">Involved in intercistronic processing of primary transcripts from chloroplast operons. The endonucleolytic activity of the enzyme depends on the number of phosphates at the 5' end, is inhibited by structured RNA, and preferentially cleaves A/U-rich sequences.</text>
</comment>
<dbReference type="InterPro" id="IPR012340">
    <property type="entry name" value="NA-bd_OB-fold"/>
</dbReference>
<evidence type="ECO:0000256" key="6">
    <source>
        <dbReference type="ARBA" id="ARBA00022801"/>
    </source>
</evidence>
<keyword evidence="3" id="KW-0540">Nuclease</keyword>
<dbReference type="GO" id="GO:0006364">
    <property type="term" value="P:rRNA processing"/>
    <property type="evidence" value="ECO:0007669"/>
    <property type="project" value="TreeGrafter"/>
</dbReference>
<evidence type="ECO:0000259" key="10">
    <source>
        <dbReference type="Pfam" id="PF10150"/>
    </source>
</evidence>
<dbReference type="GO" id="GO:0005737">
    <property type="term" value="C:cytoplasm"/>
    <property type="evidence" value="ECO:0007669"/>
    <property type="project" value="TreeGrafter"/>
</dbReference>
<evidence type="ECO:0000256" key="7">
    <source>
        <dbReference type="ARBA" id="ARBA00022842"/>
    </source>
</evidence>
<keyword evidence="12" id="KW-1185">Reference proteome</keyword>
<evidence type="ECO:0000256" key="9">
    <source>
        <dbReference type="ARBA" id="ARBA00023436"/>
    </source>
</evidence>
<dbReference type="Gene3D" id="2.40.50.140">
    <property type="entry name" value="Nucleic acid-binding proteins"/>
    <property type="match status" value="1"/>
</dbReference>
<dbReference type="Proteomes" id="UP001454036">
    <property type="component" value="Unassembled WGS sequence"/>
</dbReference>
<comment type="cofactor">
    <cofactor evidence="1">
        <name>Mg(2+)</name>
        <dbReference type="ChEBI" id="CHEBI:18420"/>
    </cofactor>
</comment>
<sequence>MQLNGQWKPKPQASVLLTSHTKCFFRGINYAFQLPTFWLISTQMLPVISHSTACKKEFDETATINYITEEPWLLAPHDEITMPSTDPAEDPWLCQPIPQNGPTLIPEEDTVTTFILINSSICTMQRIAVLENHNLVELLLEPVKNNVLCDSVYVGVVTKLAPHMGGAFVNIGCSRPSFMDIKPKREPFVVPSFDHQVEDARERSSVFGNLGQVLGVSDNEMAPDGVDDIDEDDLEDVDDDTEINSIEYVGNDFLENVHPSHGDISDYRSENLNGSVIVNGVKTGPNKHEKVNGYAHEQDNNLETGILNSELSSTDGNKWAHVQKGTKIIVQVMKEGLGTKGPTLTAYPKLKSRFWILIARSSTIGISKKISGVERTRLRVIAKTLQPPGFGLTVRTVASDHSLEELQKDLEGLLSTWKTITEHARSAALASDEGVDGAVPVMLHRAMGKTLSVVQDYFTDRVKSMVVDSPRTYHEVRHWHLPW</sequence>
<evidence type="ECO:0000256" key="1">
    <source>
        <dbReference type="ARBA" id="ARBA00001946"/>
    </source>
</evidence>
<evidence type="ECO:0000256" key="5">
    <source>
        <dbReference type="ARBA" id="ARBA00022759"/>
    </source>
</evidence>
<dbReference type="InterPro" id="IPR004659">
    <property type="entry name" value="RNase_E/G"/>
</dbReference>
<evidence type="ECO:0000313" key="12">
    <source>
        <dbReference type="Proteomes" id="UP001454036"/>
    </source>
</evidence>
<protein>
    <submittedName>
        <fullName evidence="11">Endoribonuclease</fullName>
    </submittedName>
</protein>
<feature type="domain" description="RNA-binding protein AU-1/Ribonuclease E/G" evidence="10">
    <location>
        <begin position="350"/>
        <end position="479"/>
    </location>
</feature>
<dbReference type="GO" id="GO:0016787">
    <property type="term" value="F:hydrolase activity"/>
    <property type="evidence" value="ECO:0007669"/>
    <property type="project" value="UniProtKB-KW"/>
</dbReference>
<evidence type="ECO:0000256" key="2">
    <source>
        <dbReference type="ARBA" id="ARBA00005522"/>
    </source>
</evidence>
<reference evidence="11 12" key="1">
    <citation type="submission" date="2024-01" db="EMBL/GenBank/DDBJ databases">
        <title>The complete chloroplast genome sequence of Lithospermum erythrorhizon: insights into the phylogenetic relationship among Boraginaceae species and the maternal lineages of purple gromwells.</title>
        <authorList>
            <person name="Okada T."/>
            <person name="Watanabe K."/>
        </authorList>
    </citation>
    <scope>NUCLEOTIDE SEQUENCE [LARGE SCALE GENOMIC DNA]</scope>
</reference>
<evidence type="ECO:0000256" key="4">
    <source>
        <dbReference type="ARBA" id="ARBA00022723"/>
    </source>
</evidence>
<proteinExistence type="inferred from homology"/>
<dbReference type="GO" id="GO:0004519">
    <property type="term" value="F:endonuclease activity"/>
    <property type="evidence" value="ECO:0007669"/>
    <property type="project" value="UniProtKB-KW"/>
</dbReference>
<dbReference type="AlphaFoldDB" id="A0AAV3QZY3"/>
<dbReference type="PANTHER" id="PTHR30001:SF1">
    <property type="entry name" value="RIBONUCLEASE E_G-LIKE PROTEIN, CHLOROPLASTIC"/>
    <property type="match status" value="1"/>
</dbReference>
<dbReference type="Pfam" id="PF10150">
    <property type="entry name" value="RNase_E_G"/>
    <property type="match status" value="1"/>
</dbReference>
<keyword evidence="7" id="KW-0460">Magnesium</keyword>
<evidence type="ECO:0000256" key="8">
    <source>
        <dbReference type="ARBA" id="ARBA00022884"/>
    </source>
</evidence>
<dbReference type="GO" id="GO:0004540">
    <property type="term" value="F:RNA nuclease activity"/>
    <property type="evidence" value="ECO:0007669"/>
    <property type="project" value="InterPro"/>
</dbReference>